<dbReference type="eggNOG" id="COG2203">
    <property type="taxonomic scope" value="Bacteria"/>
</dbReference>
<evidence type="ECO:0000259" key="4">
    <source>
        <dbReference type="PROSITE" id="PS50887"/>
    </source>
</evidence>
<dbReference type="PANTHER" id="PTHR33121:SF71">
    <property type="entry name" value="OXYGEN SENSOR PROTEIN DOSP"/>
    <property type="match status" value="1"/>
</dbReference>
<dbReference type="InterPro" id="IPR043128">
    <property type="entry name" value="Rev_trsase/Diguanyl_cyclase"/>
</dbReference>
<feature type="domain" description="PAC" evidence="2">
    <location>
        <begin position="278"/>
        <end position="330"/>
    </location>
</feature>
<protein>
    <submittedName>
        <fullName evidence="5">Diguanylate cyclase</fullName>
    </submittedName>
</protein>
<dbReference type="SUPFAM" id="SSF55781">
    <property type="entry name" value="GAF domain-like"/>
    <property type="match status" value="1"/>
</dbReference>
<gene>
    <name evidence="5" type="ORF">ADIMK_2634</name>
</gene>
<dbReference type="InterPro" id="IPR013767">
    <property type="entry name" value="PAS_fold"/>
</dbReference>
<dbReference type="AlphaFoldDB" id="A0A081FX55"/>
<proteinExistence type="predicted"/>
<dbReference type="SUPFAM" id="SSF55073">
    <property type="entry name" value="Nucleotide cyclase"/>
    <property type="match status" value="1"/>
</dbReference>
<dbReference type="Pfam" id="PF00563">
    <property type="entry name" value="EAL"/>
    <property type="match status" value="1"/>
</dbReference>
<dbReference type="Gene3D" id="3.30.70.270">
    <property type="match status" value="1"/>
</dbReference>
<name>A0A081FX55_9GAMM</name>
<dbReference type="Pfam" id="PF00989">
    <property type="entry name" value="PAS"/>
    <property type="match status" value="1"/>
</dbReference>
<dbReference type="CDD" id="cd01948">
    <property type="entry name" value="EAL"/>
    <property type="match status" value="1"/>
</dbReference>
<dbReference type="RefSeq" id="WP_036188969.1">
    <property type="nucleotide sequence ID" value="NZ_JMQN01000040.1"/>
</dbReference>
<dbReference type="SUPFAM" id="SSF55785">
    <property type="entry name" value="PYP-like sensor domain (PAS domain)"/>
    <property type="match status" value="1"/>
</dbReference>
<organism evidence="5 6">
    <name type="scientific">Marinobacterium lacunae</name>
    <dbReference type="NCBI Taxonomy" id="1232683"/>
    <lineage>
        <taxon>Bacteria</taxon>
        <taxon>Pseudomonadati</taxon>
        <taxon>Pseudomonadota</taxon>
        <taxon>Gammaproteobacteria</taxon>
        <taxon>Oceanospirillales</taxon>
        <taxon>Oceanospirillaceae</taxon>
        <taxon>Marinobacterium</taxon>
    </lineage>
</organism>
<accession>A0A081FX55</accession>
<dbReference type="CDD" id="cd01949">
    <property type="entry name" value="GGDEF"/>
    <property type="match status" value="1"/>
</dbReference>
<reference evidence="5" key="1">
    <citation type="submission" date="2014-04" db="EMBL/GenBank/DDBJ databases">
        <title>Marinobacterium kochiensis sp. nov., isolated from sediment sample collected from Kochi backwaters in Kerala, India.</title>
        <authorList>
            <person name="Singh A."/>
            <person name="Pinnaka A.K."/>
        </authorList>
    </citation>
    <scope>NUCLEOTIDE SEQUENCE [LARGE SCALE GENOMIC DNA]</scope>
    <source>
        <strain evidence="5">AK27</strain>
    </source>
</reference>
<dbReference type="Gene3D" id="3.30.450.40">
    <property type="match status" value="1"/>
</dbReference>
<dbReference type="InterPro" id="IPR003018">
    <property type="entry name" value="GAF"/>
</dbReference>
<dbReference type="SMART" id="SM00065">
    <property type="entry name" value="GAF"/>
    <property type="match status" value="1"/>
</dbReference>
<evidence type="ECO:0000259" key="3">
    <source>
        <dbReference type="PROSITE" id="PS50883"/>
    </source>
</evidence>
<dbReference type="InterPro" id="IPR035919">
    <property type="entry name" value="EAL_sf"/>
</dbReference>
<comment type="caution">
    <text evidence="5">The sequence shown here is derived from an EMBL/GenBank/DDBJ whole genome shotgun (WGS) entry which is preliminary data.</text>
</comment>
<dbReference type="InterPro" id="IPR000160">
    <property type="entry name" value="GGDEF_dom"/>
</dbReference>
<dbReference type="InterPro" id="IPR001610">
    <property type="entry name" value="PAC"/>
</dbReference>
<feature type="domain" description="EAL" evidence="3">
    <location>
        <begin position="492"/>
        <end position="732"/>
    </location>
</feature>
<dbReference type="SMART" id="SM00086">
    <property type="entry name" value="PAC"/>
    <property type="match status" value="1"/>
</dbReference>
<dbReference type="OrthoDB" id="6168558at2"/>
<dbReference type="STRING" id="1232683.ADIMK_2634"/>
<dbReference type="SMART" id="SM00091">
    <property type="entry name" value="PAS"/>
    <property type="match status" value="1"/>
</dbReference>
<dbReference type="PROSITE" id="PS50112">
    <property type="entry name" value="PAS"/>
    <property type="match status" value="1"/>
</dbReference>
<dbReference type="InterPro" id="IPR029016">
    <property type="entry name" value="GAF-like_dom_sf"/>
</dbReference>
<dbReference type="InterPro" id="IPR035965">
    <property type="entry name" value="PAS-like_dom_sf"/>
</dbReference>
<feature type="domain" description="GGDEF" evidence="4">
    <location>
        <begin position="355"/>
        <end position="479"/>
    </location>
</feature>
<dbReference type="PROSITE" id="PS50113">
    <property type="entry name" value="PAC"/>
    <property type="match status" value="1"/>
</dbReference>
<dbReference type="Gene3D" id="3.20.20.450">
    <property type="entry name" value="EAL domain"/>
    <property type="match status" value="1"/>
</dbReference>
<evidence type="ECO:0000313" key="6">
    <source>
        <dbReference type="Proteomes" id="UP000028252"/>
    </source>
</evidence>
<dbReference type="InterPro" id="IPR000700">
    <property type="entry name" value="PAS-assoc_C"/>
</dbReference>
<dbReference type="Pfam" id="PF00990">
    <property type="entry name" value="GGDEF"/>
    <property type="match status" value="1"/>
</dbReference>
<dbReference type="Gene3D" id="3.30.450.20">
    <property type="entry name" value="PAS domain"/>
    <property type="match status" value="1"/>
</dbReference>
<dbReference type="GO" id="GO:0006355">
    <property type="term" value="P:regulation of DNA-templated transcription"/>
    <property type="evidence" value="ECO:0007669"/>
    <property type="project" value="InterPro"/>
</dbReference>
<evidence type="ECO:0000259" key="1">
    <source>
        <dbReference type="PROSITE" id="PS50112"/>
    </source>
</evidence>
<dbReference type="PROSITE" id="PS50887">
    <property type="entry name" value="GGDEF"/>
    <property type="match status" value="1"/>
</dbReference>
<dbReference type="SMART" id="SM00267">
    <property type="entry name" value="GGDEF"/>
    <property type="match status" value="1"/>
</dbReference>
<dbReference type="Pfam" id="PF01590">
    <property type="entry name" value="GAF"/>
    <property type="match status" value="1"/>
</dbReference>
<dbReference type="PANTHER" id="PTHR33121">
    <property type="entry name" value="CYCLIC DI-GMP PHOSPHODIESTERASE PDEF"/>
    <property type="match status" value="1"/>
</dbReference>
<dbReference type="Proteomes" id="UP000028252">
    <property type="component" value="Unassembled WGS sequence"/>
</dbReference>
<evidence type="ECO:0000259" key="2">
    <source>
        <dbReference type="PROSITE" id="PS50113"/>
    </source>
</evidence>
<dbReference type="eggNOG" id="COG5001">
    <property type="taxonomic scope" value="Bacteria"/>
</dbReference>
<dbReference type="NCBIfam" id="TIGR00229">
    <property type="entry name" value="sensory_box"/>
    <property type="match status" value="1"/>
</dbReference>
<dbReference type="PATRIC" id="fig|1232683.4.peg.2587"/>
<feature type="domain" description="PAS" evidence="1">
    <location>
        <begin position="205"/>
        <end position="251"/>
    </location>
</feature>
<evidence type="ECO:0000313" key="5">
    <source>
        <dbReference type="EMBL" id="KEA63110.1"/>
    </source>
</evidence>
<dbReference type="EMBL" id="JMQN01000040">
    <property type="protein sequence ID" value="KEA63110.1"/>
    <property type="molecule type" value="Genomic_DNA"/>
</dbReference>
<dbReference type="CDD" id="cd00130">
    <property type="entry name" value="PAS"/>
    <property type="match status" value="1"/>
</dbReference>
<dbReference type="InterPro" id="IPR050706">
    <property type="entry name" value="Cyclic-di-GMP_PDE-like"/>
</dbReference>
<dbReference type="InterPro" id="IPR000014">
    <property type="entry name" value="PAS"/>
</dbReference>
<dbReference type="PROSITE" id="PS50883">
    <property type="entry name" value="EAL"/>
    <property type="match status" value="1"/>
</dbReference>
<dbReference type="InterPro" id="IPR029787">
    <property type="entry name" value="Nucleotide_cyclase"/>
</dbReference>
<dbReference type="SMART" id="SM00052">
    <property type="entry name" value="EAL"/>
    <property type="match status" value="1"/>
</dbReference>
<dbReference type="SUPFAM" id="SSF141868">
    <property type="entry name" value="EAL domain-like"/>
    <property type="match status" value="1"/>
</dbReference>
<keyword evidence="6" id="KW-1185">Reference proteome</keyword>
<dbReference type="GO" id="GO:0071111">
    <property type="term" value="F:cyclic-guanylate-specific phosphodiesterase activity"/>
    <property type="evidence" value="ECO:0007669"/>
    <property type="project" value="InterPro"/>
</dbReference>
<dbReference type="InterPro" id="IPR001633">
    <property type="entry name" value="EAL_dom"/>
</dbReference>
<sequence length="732" mass="82139">MSERSEHTPHRTEPLNRPDTELEVTVEELDQLLALQQEMFRLVAENCHYMAIIDRTCEMAQALLPNSIASVMLLDNASGELNVLSAPSVPKEGVEALCGLRPGPGGGSCGNAVYRNEPMFVTDTFTDSRWQDLRQLAYDFNLCACWSMPIRNADQKPIGSFALSSFEHRQPSSFHKRLLEVGASLISMLLVREEQARALKVNTERLELFATALNSSSEGVIVTDRANRIIEVNPAFEAITGYSASEVLGQTPKLLASGLHDAAFYHQLWGELLSHDRWSGEVTNRRKDGSLLTQWLTVNTVRDRHGVVSNYVAVFTDLSELKSEREGRIRALEYDALTGLPNTAKLKLQLEEGGNEQSLLLMNLNNFSYINTAYGVDIGDQLLTAVARALVALDIQGELFRIDADQFALHFPALIDLDLQILRIQQHFLCNEVDVDQLCFTLTFNFGGVSGGRDLMRRALSALKTARSKGKNRSHLYDSQRDELKPKRRLDFTHWNGWLHEAFRKGGIVPWYQGIRNNHTGRIDSFEVLARLERDGAIHSPAEFIPVAQLSGLLPMLTREIIAGSFACMASSDVSFTLNITSEDLDLGYLADHLDEIARYYGIDRSRVILEIHEGVSSGATREHLPQLQDLKRRGYRLAIDDFGTEYSNFERILELDVDYIKIDARYIRNIDTDKRSYEITRSIVYFARNAGIKTVAEFVHSQGVQAVVESLGIDYSQGYLFSEPSAEPQAG</sequence>